<evidence type="ECO:0000313" key="4">
    <source>
        <dbReference type="EMBL" id="CEM08805.1"/>
    </source>
</evidence>
<sequence>MVFKTLALALLAVGLVNGAGDMGAANEAAAAPASEAADAPAGVAAAEKDIVETAMATPELSTLVTAVQAAGLVDTLKGEGPFTVFAPTNEAFAAVEGLDEILNNTETLTAILTYHVIPSAIPSSDLLTSLQSAPEGEGISAATVQGANVTATLEGEAIAINEAKVVIPDVEASNGIVHVIDTVLLPPETRRKLQAGSSCYGTSTAAMSAPSMSSGGAAAPAPAQEGSVGADLPPSAPAADAPAAEAEQDIVEIATGTENLSTLVTALQAANLVDTLKGDGPFTVFAPTNEAFAAVEGIDEIVADTEVLTKILTYHVVPAELPSEAIAAQIESATEGSITASTVEGQNVTASAEGANLLLNGQARVVTPDVKASNGIVHIINNVLIPPELRRRLGPKYPGKTGGVAGEPKKDIVETAMATEALSTLVAAVKAAELVETLKSEGPFTVFAPTNEAFAALPAGVLDQLLCTPANVAILKNILLFHVVAGKAIDSKSIIDAAPLAATTALEEDVNVKVENGTVLVNDIPVIKADVKAKNGIVHVISGVLLPASFDPAALEACPTERRSLRARAVVM</sequence>
<organism evidence="4 5">
    <name type="scientific">Vitrella brassicaformis (strain CCMP3155)</name>
    <dbReference type="NCBI Taxonomy" id="1169540"/>
    <lineage>
        <taxon>Eukaryota</taxon>
        <taxon>Sar</taxon>
        <taxon>Alveolata</taxon>
        <taxon>Colpodellida</taxon>
        <taxon>Vitrellaceae</taxon>
        <taxon>Vitrella</taxon>
    </lineage>
</organism>
<feature type="domain" description="FAS1" evidence="3">
    <location>
        <begin position="409"/>
        <end position="545"/>
    </location>
</feature>
<dbReference type="OMA" id="QWLSYHI"/>
<dbReference type="InterPro" id="IPR036378">
    <property type="entry name" value="FAS1_dom_sf"/>
</dbReference>
<feature type="compositionally biased region" description="Low complexity" evidence="1">
    <location>
        <begin position="204"/>
        <end position="223"/>
    </location>
</feature>
<dbReference type="FunFam" id="2.30.180.10:FF:000032">
    <property type="entry name" value="Fasciclin domain-containing protein, putative"/>
    <property type="match status" value="3"/>
</dbReference>
<dbReference type="SUPFAM" id="SSF82153">
    <property type="entry name" value="FAS1 domain"/>
    <property type="match status" value="3"/>
</dbReference>
<dbReference type="PROSITE" id="PS50213">
    <property type="entry name" value="FAS1"/>
    <property type="match status" value="3"/>
</dbReference>
<dbReference type="EMBL" id="CDMY01000387">
    <property type="protein sequence ID" value="CEM08805.1"/>
    <property type="molecule type" value="Genomic_DNA"/>
</dbReference>
<evidence type="ECO:0000259" key="3">
    <source>
        <dbReference type="PROSITE" id="PS50213"/>
    </source>
</evidence>
<gene>
    <name evidence="4" type="ORF">Vbra_14724</name>
</gene>
<feature type="region of interest" description="Disordered" evidence="1">
    <location>
        <begin position="204"/>
        <end position="244"/>
    </location>
</feature>
<dbReference type="Gene3D" id="2.30.180.10">
    <property type="entry name" value="FAS1 domain"/>
    <property type="match status" value="3"/>
</dbReference>
<dbReference type="PhylomeDB" id="A0A0G4F987"/>
<evidence type="ECO:0000313" key="5">
    <source>
        <dbReference type="Proteomes" id="UP000041254"/>
    </source>
</evidence>
<dbReference type="Pfam" id="PF02469">
    <property type="entry name" value="Fasciclin"/>
    <property type="match status" value="3"/>
</dbReference>
<accession>A0A0G4F987</accession>
<name>A0A0G4F987_VITBC</name>
<dbReference type="OrthoDB" id="447425at2759"/>
<proteinExistence type="predicted"/>
<feature type="chain" id="PRO_5005188266" description="FAS1 domain-containing protein" evidence="2">
    <location>
        <begin position="19"/>
        <end position="572"/>
    </location>
</feature>
<dbReference type="VEuPathDB" id="CryptoDB:Vbra_14724"/>
<protein>
    <recommendedName>
        <fullName evidence="3">FAS1 domain-containing protein</fullName>
    </recommendedName>
</protein>
<feature type="domain" description="FAS1" evidence="3">
    <location>
        <begin position="247"/>
        <end position="384"/>
    </location>
</feature>
<feature type="signal peptide" evidence="2">
    <location>
        <begin position="1"/>
        <end position="18"/>
    </location>
</feature>
<keyword evidence="2" id="KW-0732">Signal</keyword>
<dbReference type="PANTHER" id="PTHR10900">
    <property type="entry name" value="PERIOSTIN-RELATED"/>
    <property type="match status" value="1"/>
</dbReference>
<feature type="compositionally biased region" description="Low complexity" evidence="1">
    <location>
        <begin position="230"/>
        <end position="244"/>
    </location>
</feature>
<evidence type="ECO:0000256" key="2">
    <source>
        <dbReference type="SAM" id="SignalP"/>
    </source>
</evidence>
<reference evidence="4 5" key="1">
    <citation type="submission" date="2014-11" db="EMBL/GenBank/DDBJ databases">
        <authorList>
            <person name="Zhu J."/>
            <person name="Qi W."/>
            <person name="Song R."/>
        </authorList>
    </citation>
    <scope>NUCLEOTIDE SEQUENCE [LARGE SCALE GENOMIC DNA]</scope>
</reference>
<evidence type="ECO:0000256" key="1">
    <source>
        <dbReference type="SAM" id="MobiDB-lite"/>
    </source>
</evidence>
<dbReference type="InParanoid" id="A0A0G4F987"/>
<dbReference type="InterPro" id="IPR050904">
    <property type="entry name" value="Adhesion/Biosynth-related"/>
</dbReference>
<keyword evidence="5" id="KW-1185">Reference proteome</keyword>
<dbReference type="InterPro" id="IPR000782">
    <property type="entry name" value="FAS1_domain"/>
</dbReference>
<feature type="domain" description="FAS1" evidence="3">
    <location>
        <begin position="47"/>
        <end position="184"/>
    </location>
</feature>
<dbReference type="Proteomes" id="UP000041254">
    <property type="component" value="Unassembled WGS sequence"/>
</dbReference>
<dbReference type="AlphaFoldDB" id="A0A0G4F987"/>
<dbReference type="SMART" id="SM00554">
    <property type="entry name" value="FAS1"/>
    <property type="match status" value="3"/>
</dbReference>
<dbReference type="PANTHER" id="PTHR10900:SF77">
    <property type="entry name" value="FI19380P1"/>
    <property type="match status" value="1"/>
</dbReference>
<dbReference type="GO" id="GO:0005615">
    <property type="term" value="C:extracellular space"/>
    <property type="evidence" value="ECO:0007669"/>
    <property type="project" value="TreeGrafter"/>
</dbReference>
<dbReference type="STRING" id="1169540.A0A0G4F987"/>